<dbReference type="Pfam" id="PF01656">
    <property type="entry name" value="CbiA"/>
    <property type="match status" value="1"/>
</dbReference>
<keyword evidence="1" id="KW-0547">Nucleotide-binding</keyword>
<evidence type="ECO:0000313" key="5">
    <source>
        <dbReference type="Proteomes" id="UP000002383"/>
    </source>
</evidence>
<dbReference type="GO" id="GO:0005524">
    <property type="term" value="F:ATP binding"/>
    <property type="evidence" value="ECO:0007669"/>
    <property type="project" value="UniProtKB-KW"/>
</dbReference>
<dbReference type="InterPro" id="IPR027417">
    <property type="entry name" value="P-loop_NTPase"/>
</dbReference>
<evidence type="ECO:0000256" key="1">
    <source>
        <dbReference type="ARBA" id="ARBA00022741"/>
    </source>
</evidence>
<dbReference type="EMBL" id="CP001339">
    <property type="protein sequence ID" value="ACL72422.1"/>
    <property type="molecule type" value="Genomic_DNA"/>
</dbReference>
<dbReference type="Gene3D" id="3.40.50.300">
    <property type="entry name" value="P-loop containing nucleotide triphosphate hydrolases"/>
    <property type="match status" value="1"/>
</dbReference>
<dbReference type="PANTHER" id="PTHR43384">
    <property type="entry name" value="SEPTUM SITE-DETERMINING PROTEIN MIND HOMOLOG, CHLOROPLASTIC-RELATED"/>
    <property type="match status" value="1"/>
</dbReference>
<dbReference type="RefSeq" id="WP_012637905.1">
    <property type="nucleotide sequence ID" value="NC_011901.1"/>
</dbReference>
<keyword evidence="2" id="KW-0067">ATP-binding</keyword>
<name>B8GR02_THISH</name>
<dbReference type="FunFam" id="3.40.50.300:FF:000158">
    <property type="entry name" value="Site-determining protein"/>
    <property type="match status" value="1"/>
</dbReference>
<dbReference type="Proteomes" id="UP000002383">
    <property type="component" value="Chromosome"/>
</dbReference>
<dbReference type="GO" id="GO:0016887">
    <property type="term" value="F:ATP hydrolysis activity"/>
    <property type="evidence" value="ECO:0007669"/>
    <property type="project" value="TreeGrafter"/>
</dbReference>
<dbReference type="CDD" id="cd02038">
    <property type="entry name" value="FlhG-like"/>
    <property type="match status" value="1"/>
</dbReference>
<dbReference type="HOGENOM" id="CLU_037612_0_0_6"/>
<dbReference type="KEGG" id="tgr:Tgr7_1337"/>
<dbReference type="AlphaFoldDB" id="B8GR02"/>
<evidence type="ECO:0000313" key="4">
    <source>
        <dbReference type="EMBL" id="ACL72422.1"/>
    </source>
</evidence>
<dbReference type="InterPro" id="IPR002586">
    <property type="entry name" value="CobQ/CobB/MinD/ParA_Nub-bd_dom"/>
</dbReference>
<evidence type="ECO:0000256" key="2">
    <source>
        <dbReference type="ARBA" id="ARBA00022840"/>
    </source>
</evidence>
<dbReference type="InterPro" id="IPR050625">
    <property type="entry name" value="ParA/MinD_ATPase"/>
</dbReference>
<dbReference type="InterPro" id="IPR025501">
    <property type="entry name" value="MinD_FleN"/>
</dbReference>
<dbReference type="SUPFAM" id="SSF52540">
    <property type="entry name" value="P-loop containing nucleoside triphosphate hydrolases"/>
    <property type="match status" value="1"/>
</dbReference>
<dbReference type="GO" id="GO:0009898">
    <property type="term" value="C:cytoplasmic side of plasma membrane"/>
    <property type="evidence" value="ECO:0007669"/>
    <property type="project" value="TreeGrafter"/>
</dbReference>
<dbReference type="PIRSF" id="PIRSF003092">
    <property type="entry name" value="MinD"/>
    <property type="match status" value="1"/>
</dbReference>
<evidence type="ECO:0000259" key="3">
    <source>
        <dbReference type="Pfam" id="PF01656"/>
    </source>
</evidence>
<reference evidence="4 5" key="1">
    <citation type="journal article" date="2011" name="Stand. Genomic Sci.">
        <title>Complete genome sequence of 'Thioalkalivibrio sulfidophilus' HL-EbGr7.</title>
        <authorList>
            <person name="Muyzer G."/>
            <person name="Sorokin D.Y."/>
            <person name="Mavromatis K."/>
            <person name="Lapidus A."/>
            <person name="Clum A."/>
            <person name="Ivanova N."/>
            <person name="Pati A."/>
            <person name="d'Haeseleer P."/>
            <person name="Woyke T."/>
            <person name="Kyrpides N.C."/>
        </authorList>
    </citation>
    <scope>NUCLEOTIDE SEQUENCE [LARGE SCALE GENOMIC DNA]</scope>
    <source>
        <strain evidence="4 5">HL-EbGR7</strain>
    </source>
</reference>
<protein>
    <submittedName>
        <fullName evidence="4">Cobyrinic acid ac-diamide synthase</fullName>
    </submittedName>
</protein>
<dbReference type="PANTHER" id="PTHR43384:SF4">
    <property type="entry name" value="CELLULOSE BIOSYNTHESIS PROTEIN BCSQ-RELATED"/>
    <property type="match status" value="1"/>
</dbReference>
<proteinExistence type="predicted"/>
<keyword evidence="5" id="KW-1185">Reference proteome</keyword>
<dbReference type="OrthoDB" id="9816297at2"/>
<sequence>MPRYSDQVNDQADGLRRMNAPRPVQVIAVASGKGGVGKTNVSVNLSVALAQGGRSVMLMDADLGLANVDVLLGLQPRANLSHVLKGDLGLDEILVDGPAGITIVPAASGVARMAGLDPAEHVGIIRAFSELSRPVDVLIVDTAAGLHDSVLSFCRAVQEVLVVVCDEPASITDAYALIKVLSRDHGISRMRVVANMVRGPDEGRQLFAKLVAVCDRFLDVTLDYAGAIPHDEYLRKAVQRQKAVTEAYPSSPAARAFKELARKADTWPIPAGGSGRIEFFVERLVGSGSNDREALSLTD</sequence>
<dbReference type="InterPro" id="IPR033875">
    <property type="entry name" value="FlhG"/>
</dbReference>
<feature type="domain" description="CobQ/CobB/MinD/ParA nucleotide binding" evidence="3">
    <location>
        <begin position="27"/>
        <end position="242"/>
    </location>
</feature>
<dbReference type="STRING" id="396588.Tgr7_1337"/>
<accession>B8GR02</accession>
<dbReference type="GO" id="GO:0051782">
    <property type="term" value="P:negative regulation of cell division"/>
    <property type="evidence" value="ECO:0007669"/>
    <property type="project" value="TreeGrafter"/>
</dbReference>
<dbReference type="eggNOG" id="COG0455">
    <property type="taxonomic scope" value="Bacteria"/>
</dbReference>
<gene>
    <name evidence="4" type="ordered locus">Tgr7_1337</name>
</gene>
<organism evidence="4 5">
    <name type="scientific">Thioalkalivibrio sulfidiphilus (strain HL-EbGR7)</name>
    <dbReference type="NCBI Taxonomy" id="396588"/>
    <lineage>
        <taxon>Bacteria</taxon>
        <taxon>Pseudomonadati</taxon>
        <taxon>Pseudomonadota</taxon>
        <taxon>Gammaproteobacteria</taxon>
        <taxon>Chromatiales</taxon>
        <taxon>Ectothiorhodospiraceae</taxon>
        <taxon>Thioalkalivibrio</taxon>
    </lineage>
</organism>
<dbReference type="GO" id="GO:0005829">
    <property type="term" value="C:cytosol"/>
    <property type="evidence" value="ECO:0007669"/>
    <property type="project" value="TreeGrafter"/>
</dbReference>